<organism evidence="1">
    <name type="scientific">viral metagenome</name>
    <dbReference type="NCBI Taxonomy" id="1070528"/>
    <lineage>
        <taxon>unclassified sequences</taxon>
        <taxon>metagenomes</taxon>
        <taxon>organismal metagenomes</taxon>
    </lineage>
</organism>
<accession>A0A6C0FB25</accession>
<dbReference type="EMBL" id="MN738824">
    <property type="protein sequence ID" value="QHT38051.1"/>
    <property type="molecule type" value="Genomic_DNA"/>
</dbReference>
<protein>
    <submittedName>
        <fullName evidence="1">Uncharacterized protein</fullName>
    </submittedName>
</protein>
<dbReference type="AlphaFoldDB" id="A0A6C0FB25"/>
<sequence length="385" mass="46593">MNNNDIKNSVMISNMISFDHIINNKISKVFRKYCNNMYGFLNYDENYLSLNDTQTGLYRSIIFSYPERKILSFCPSKSISYSYYRTLFPLMDSDNYVSQHIDGELIQLFYDSRQESWLLANKYDFGFYEKSKKKPIIQSFLKSLGYHEKDELNSLPFLKDLNKVCNYVFILSFDSYTKNPKLYLTNVFQVQCNLPNTIKFIPEFEYQSWPEINNIKELYFPKKQTFESYYDLDEYLRYLHKPHKIVLINNKTGLRCNIQNNENLFVIRAKEIDSFQKYLFFCLNRIHKDYKICDIYPHYARDMYAMKNIYEFMVDNIHQTYVDYFIQKKTIELNEPFKKYLIDIHKTYYIPTIKDIVPNLITRKIVKDYFNKLSPFELHKLFESI</sequence>
<proteinExistence type="predicted"/>
<reference evidence="1" key="1">
    <citation type="journal article" date="2020" name="Nature">
        <title>Giant virus diversity and host interactions through global metagenomics.</title>
        <authorList>
            <person name="Schulz F."/>
            <person name="Roux S."/>
            <person name="Paez-Espino D."/>
            <person name="Jungbluth S."/>
            <person name="Walsh D.A."/>
            <person name="Denef V.J."/>
            <person name="McMahon K.D."/>
            <person name="Konstantinidis K.T."/>
            <person name="Eloe-Fadrosh E.A."/>
            <person name="Kyrpides N.C."/>
            <person name="Woyke T."/>
        </authorList>
    </citation>
    <scope>NUCLEOTIDE SEQUENCE</scope>
    <source>
        <strain evidence="1">GVMAG-S-ERX556049-19</strain>
    </source>
</reference>
<evidence type="ECO:0000313" key="1">
    <source>
        <dbReference type="EMBL" id="QHT38051.1"/>
    </source>
</evidence>
<name>A0A6C0FB25_9ZZZZ</name>